<evidence type="ECO:0000259" key="7">
    <source>
        <dbReference type="Pfam" id="PF01208"/>
    </source>
</evidence>
<dbReference type="PANTHER" id="PTHR47099:SF1">
    <property type="entry name" value="METHYLCOBAMIDE:COM METHYLTRANSFERASE MTBA"/>
    <property type="match status" value="1"/>
</dbReference>
<keyword evidence="3 8" id="KW-0808">Transferase</keyword>
<dbReference type="GO" id="GO:0015948">
    <property type="term" value="P:methanogenesis"/>
    <property type="evidence" value="ECO:0007669"/>
    <property type="project" value="UniProtKB-KW"/>
</dbReference>
<gene>
    <name evidence="8" type="ORF">CUN85_06930</name>
</gene>
<dbReference type="Pfam" id="PF01208">
    <property type="entry name" value="URO-D"/>
    <property type="match status" value="1"/>
</dbReference>
<evidence type="ECO:0000313" key="8">
    <source>
        <dbReference type="EMBL" id="TGC09102.1"/>
    </source>
</evidence>
<feature type="domain" description="Uroporphyrinogen decarboxylase (URO-D)" evidence="7">
    <location>
        <begin position="12"/>
        <end position="341"/>
    </location>
</feature>
<dbReference type="NCBIfam" id="TIGR01463">
    <property type="entry name" value="mtaA_cmuA"/>
    <property type="match status" value="1"/>
</dbReference>
<evidence type="ECO:0000256" key="4">
    <source>
        <dbReference type="ARBA" id="ARBA00022723"/>
    </source>
</evidence>
<dbReference type="NCBIfam" id="NF004889">
    <property type="entry name" value="PRK06252.1"/>
    <property type="match status" value="1"/>
</dbReference>
<dbReference type="GO" id="GO:0046872">
    <property type="term" value="F:metal ion binding"/>
    <property type="evidence" value="ECO:0007669"/>
    <property type="project" value="UniProtKB-KW"/>
</dbReference>
<keyword evidence="9" id="KW-1185">Reference proteome</keyword>
<evidence type="ECO:0000256" key="2">
    <source>
        <dbReference type="ARBA" id="ARBA00022603"/>
    </source>
</evidence>
<dbReference type="InterPro" id="IPR000257">
    <property type="entry name" value="Uroporphyrinogen_deCOase"/>
</dbReference>
<evidence type="ECO:0000256" key="3">
    <source>
        <dbReference type="ARBA" id="ARBA00022679"/>
    </source>
</evidence>
<dbReference type="AlphaFoldDB" id="A0A4E0Q9X2"/>
<dbReference type="SUPFAM" id="SSF51726">
    <property type="entry name" value="UROD/MetE-like"/>
    <property type="match status" value="1"/>
</dbReference>
<dbReference type="NCBIfam" id="NF040654">
    <property type="entry name" value="MtaA_Meth"/>
    <property type="match status" value="1"/>
</dbReference>
<protein>
    <submittedName>
        <fullName evidence="8">Methylcobamide--CoM methyltransferase</fullName>
    </submittedName>
</protein>
<dbReference type="Proteomes" id="UP000297295">
    <property type="component" value="Unassembled WGS sequence"/>
</dbReference>
<reference evidence="8 9" key="1">
    <citation type="submission" date="2017-11" db="EMBL/GenBank/DDBJ databases">
        <title>Isolation and Characterization of Methanogenic Archaea from Saline Meromictic Lake at Siberia.</title>
        <authorList>
            <person name="Shen Y."/>
            <person name="Huang H.-H."/>
            <person name="Lai M.-C."/>
            <person name="Chen S.-C."/>
        </authorList>
    </citation>
    <scope>NUCLEOTIDE SEQUENCE [LARGE SCALE GENOMIC DNA]</scope>
    <source>
        <strain evidence="8 9">SY-01</strain>
    </source>
</reference>
<sequence>MINEPEITLRKKFRDILDRKYVGAPLVGTVTTAGLLELMDITGAIRPEADRDPKKMVKLAGSLHTVANFEVIRYPFDVTVLGEAMGCNIDPGTKARTPAIVSHPFEDNPEAIDVPPDLPGRGRIPVILEVSKLLRSKEGEEIPIVAGLEGPADLASYLCGMRYFLKWTIQKPQLAREIVDKCIDICILYANALIDSGADAVVIADATASPDIMGPDAFIEFIKPGLIRFTDSVDGHCIIHVCGKTDSIIPDLLDCGFNAISVEESVEDLSRIVDLAHKKNTAVIGNISTSITLFSKTADDVREESMICLEKGVDILAPGCGIAPESPLKNLLAMVEARDEYSYSEQGQ</sequence>
<evidence type="ECO:0000313" key="9">
    <source>
        <dbReference type="Proteomes" id="UP000297295"/>
    </source>
</evidence>
<dbReference type="GO" id="GO:0008168">
    <property type="term" value="F:methyltransferase activity"/>
    <property type="evidence" value="ECO:0007669"/>
    <property type="project" value="UniProtKB-KW"/>
</dbReference>
<name>A0A4E0Q9X2_9EURY</name>
<accession>A0A4E0Q9X2</accession>
<keyword evidence="4" id="KW-0479">Metal-binding</keyword>
<proteinExistence type="predicted"/>
<dbReference type="PANTHER" id="PTHR47099">
    <property type="entry name" value="METHYLCOBAMIDE:COM METHYLTRANSFERASE MTBA"/>
    <property type="match status" value="1"/>
</dbReference>
<dbReference type="GO" id="GO:0006779">
    <property type="term" value="P:porphyrin-containing compound biosynthetic process"/>
    <property type="evidence" value="ECO:0007669"/>
    <property type="project" value="InterPro"/>
</dbReference>
<dbReference type="GO" id="GO:0032259">
    <property type="term" value="P:methylation"/>
    <property type="evidence" value="ECO:0007669"/>
    <property type="project" value="UniProtKB-KW"/>
</dbReference>
<dbReference type="OrthoDB" id="124836at2157"/>
<dbReference type="InterPro" id="IPR052024">
    <property type="entry name" value="Methanogen_methyltrans"/>
</dbReference>
<dbReference type="EMBL" id="PGGK01000006">
    <property type="protein sequence ID" value="TGC09102.1"/>
    <property type="molecule type" value="Genomic_DNA"/>
</dbReference>
<keyword evidence="5" id="KW-0862">Zinc</keyword>
<evidence type="ECO:0000256" key="6">
    <source>
        <dbReference type="ARBA" id="ARBA00022994"/>
    </source>
</evidence>
<comment type="caution">
    <text evidence="8">The sequence shown here is derived from an EMBL/GenBank/DDBJ whole genome shotgun (WGS) entry which is preliminary data.</text>
</comment>
<evidence type="ECO:0000256" key="1">
    <source>
        <dbReference type="ARBA" id="ARBA00001947"/>
    </source>
</evidence>
<dbReference type="InterPro" id="IPR038071">
    <property type="entry name" value="UROD/MetE-like_sf"/>
</dbReference>
<dbReference type="RefSeq" id="WP_135389597.1">
    <property type="nucleotide sequence ID" value="NZ_PGGK01000006.1"/>
</dbReference>
<dbReference type="GO" id="GO:0006730">
    <property type="term" value="P:one-carbon metabolic process"/>
    <property type="evidence" value="ECO:0007669"/>
    <property type="project" value="InterPro"/>
</dbReference>
<dbReference type="InterPro" id="IPR006360">
    <property type="entry name" value="Mtase_MtaA_CmuA"/>
</dbReference>
<dbReference type="Gene3D" id="3.20.20.210">
    <property type="match status" value="1"/>
</dbReference>
<evidence type="ECO:0000256" key="5">
    <source>
        <dbReference type="ARBA" id="ARBA00022833"/>
    </source>
</evidence>
<organism evidence="8 9">
    <name type="scientific">Methanolobus halotolerans</name>
    <dbReference type="NCBI Taxonomy" id="2052935"/>
    <lineage>
        <taxon>Archaea</taxon>
        <taxon>Methanobacteriati</taxon>
        <taxon>Methanobacteriota</taxon>
        <taxon>Stenosarchaea group</taxon>
        <taxon>Methanomicrobia</taxon>
        <taxon>Methanosarcinales</taxon>
        <taxon>Methanosarcinaceae</taxon>
        <taxon>Methanolobus</taxon>
    </lineage>
</organism>
<comment type="cofactor">
    <cofactor evidence="1">
        <name>Zn(2+)</name>
        <dbReference type="ChEBI" id="CHEBI:29105"/>
    </cofactor>
</comment>
<keyword evidence="6" id="KW-0484">Methanogenesis</keyword>
<dbReference type="GO" id="GO:0004853">
    <property type="term" value="F:uroporphyrinogen decarboxylase activity"/>
    <property type="evidence" value="ECO:0007669"/>
    <property type="project" value="InterPro"/>
</dbReference>
<keyword evidence="2 8" id="KW-0489">Methyltransferase</keyword>